<dbReference type="eggNOG" id="ENOG502SM08">
    <property type="taxonomic scope" value="Eukaryota"/>
</dbReference>
<proteinExistence type="predicted"/>
<reference evidence="1 2" key="1">
    <citation type="journal article" date="2011" name="PLoS Genet.">
        <title>Genome sequencing and comparative transcriptomics of the model entomopathogenic fungi Metarhizium anisopliae and M. acridum.</title>
        <authorList>
            <person name="Gao Q."/>
            <person name="Jin K."/>
            <person name="Ying S.H."/>
            <person name="Zhang Y."/>
            <person name="Xiao G."/>
            <person name="Shang Y."/>
            <person name="Duan Z."/>
            <person name="Hu X."/>
            <person name="Xie X.Q."/>
            <person name="Zhou G."/>
            <person name="Peng G."/>
            <person name="Luo Z."/>
            <person name="Huang W."/>
            <person name="Wang B."/>
            <person name="Fang W."/>
            <person name="Wang S."/>
            <person name="Zhong Y."/>
            <person name="Ma L.J."/>
            <person name="St Leger R.J."/>
            <person name="Zhao G.P."/>
            <person name="Pei Y."/>
            <person name="Feng M.G."/>
            <person name="Xia Y."/>
            <person name="Wang C."/>
        </authorList>
    </citation>
    <scope>NUCLEOTIDE SEQUENCE [LARGE SCALE GENOMIC DNA]</scope>
    <source>
        <strain evidence="1 2">CQMa 102</strain>
    </source>
</reference>
<dbReference type="HOGENOM" id="CLU_1133815_0_0_1"/>
<organism evidence="2">
    <name type="scientific">Metarhizium acridum (strain CQMa 102)</name>
    <dbReference type="NCBI Taxonomy" id="655827"/>
    <lineage>
        <taxon>Eukaryota</taxon>
        <taxon>Fungi</taxon>
        <taxon>Dikarya</taxon>
        <taxon>Ascomycota</taxon>
        <taxon>Pezizomycotina</taxon>
        <taxon>Sordariomycetes</taxon>
        <taxon>Hypocreomycetidae</taxon>
        <taxon>Hypocreales</taxon>
        <taxon>Clavicipitaceae</taxon>
        <taxon>Metarhizium</taxon>
    </lineage>
</organism>
<dbReference type="OrthoDB" id="2687876at2759"/>
<name>E9EE22_METAQ</name>
<sequence length="245" mass="27153">MPGAIWVASGARNFEFVAAQLAHGNIESGVLFIQGRQGRKCLSLRLVNITPTPSSIFMKTTPMPLSEPSPTPAKNYVNQPYGFRPVNMIPFSLPGTYRIKKSTYKSRVTIVSALQALFISDQQPLKPTRVVFIPPAPNQALNFMGSCALPYYDTQTGKVEDVVSCAGCQLAVEKGIIGVSLDSWSWAREVCTKVYARDEFLEHFRWCKQAQLLWNTSDEGKSQPPELPVAARLNGHFGQEVNKDM</sequence>
<dbReference type="EMBL" id="GL698564">
    <property type="protein sequence ID" value="EFY85861.1"/>
    <property type="molecule type" value="Genomic_DNA"/>
</dbReference>
<keyword evidence="2" id="KW-1185">Reference proteome</keyword>
<dbReference type="STRING" id="655827.E9EE22"/>
<evidence type="ECO:0000313" key="2">
    <source>
        <dbReference type="Proteomes" id="UP000002499"/>
    </source>
</evidence>
<dbReference type="Proteomes" id="UP000002499">
    <property type="component" value="Unassembled WGS sequence"/>
</dbReference>
<dbReference type="InParanoid" id="E9EE22"/>
<dbReference type="AlphaFoldDB" id="E9EE22"/>
<accession>E9EE22</accession>
<evidence type="ECO:0000313" key="1">
    <source>
        <dbReference type="EMBL" id="EFY85861.1"/>
    </source>
</evidence>
<protein>
    <submittedName>
        <fullName evidence="1">Uncharacterized protein</fullName>
    </submittedName>
</protein>
<gene>
    <name evidence="1" type="ORF">MAC_08120</name>
</gene>